<reference evidence="1" key="1">
    <citation type="journal article" date="2020" name="Nature">
        <title>Giant virus diversity and host interactions through global metagenomics.</title>
        <authorList>
            <person name="Schulz F."/>
            <person name="Roux S."/>
            <person name="Paez-Espino D."/>
            <person name="Jungbluth S."/>
            <person name="Walsh D.A."/>
            <person name="Denef V.J."/>
            <person name="McMahon K.D."/>
            <person name="Konstantinidis K.T."/>
            <person name="Eloe-Fadrosh E.A."/>
            <person name="Kyrpides N.C."/>
            <person name="Woyke T."/>
        </authorList>
    </citation>
    <scope>NUCLEOTIDE SEQUENCE</scope>
    <source>
        <strain evidence="1">GVMAG-M-3300024336-7</strain>
    </source>
</reference>
<dbReference type="EMBL" id="MN740267">
    <property type="protein sequence ID" value="QHT96738.1"/>
    <property type="molecule type" value="Genomic_DNA"/>
</dbReference>
<organism evidence="1">
    <name type="scientific">viral metagenome</name>
    <dbReference type="NCBI Taxonomy" id="1070528"/>
    <lineage>
        <taxon>unclassified sequences</taxon>
        <taxon>metagenomes</taxon>
        <taxon>organismal metagenomes</taxon>
    </lineage>
</organism>
<sequence>MDWVAHGARITKDLCLYALHAARDPKLLRVLFRLKRIPISWITNYWNVVVMSLHGTSVAFENLINFAPEVLRGTYGRDSGSILQLIISGYNTSNNLLGKLVCVLDRIPELISDHKDVEELRDQLVMRPRSYQLLERVEASFVYPWFPDTRHSLFNNHLKTTISTFRTATWYFAHMTEYGHPYCAGRSLSWTILSYVMPHIGLGWMAPNWLPE</sequence>
<protein>
    <submittedName>
        <fullName evidence="1">Uncharacterized protein</fullName>
    </submittedName>
</protein>
<proteinExistence type="predicted"/>
<name>A0A6C0IU49_9ZZZZ</name>
<evidence type="ECO:0000313" key="1">
    <source>
        <dbReference type="EMBL" id="QHT96738.1"/>
    </source>
</evidence>
<accession>A0A6C0IU49</accession>
<dbReference type="AlphaFoldDB" id="A0A6C0IU49"/>